<sequence>MDFSNAGKTSEVCISPGGRFPSFSNEGKPPRKAIKGPRDLTLCRVFRKKTCCDVSQTHPALLSVRRLASTGQASQECLQLWELLECSICDPRVGVQRGPPVVCLSFCDRVYEACSSAYFSIEARTQVLEPCGLGNLVCGRASEWISNGTELCNVAGFSVESSYDPEGISCYGGKASLDYVATSWRTPKSGILHREESSGFIEDFKQWVAEMPLDVRVSWAVGGMVLTAGLIFSSKRKSRNQRQKQRAIQRAARRLGTNLSSAART</sequence>
<dbReference type="PANTHER" id="PTHR37390">
    <property type="entry name" value="OS02G0592500 PROTEIN"/>
    <property type="match status" value="1"/>
</dbReference>
<comment type="caution">
    <text evidence="5">The sequence shown here is derived from an EMBL/GenBank/DDBJ whole genome shotgun (WGS) entry which is preliminary data.</text>
</comment>
<dbReference type="EMBL" id="CACTIH010005773">
    <property type="protein sequence ID" value="CAA3001658.1"/>
    <property type="molecule type" value="Genomic_DNA"/>
</dbReference>
<evidence type="ECO:0000313" key="5">
    <source>
        <dbReference type="EMBL" id="CAA3001658.1"/>
    </source>
</evidence>
<dbReference type="Pfam" id="PF03024">
    <property type="entry name" value="Folate_rec"/>
    <property type="match status" value="1"/>
</dbReference>
<dbReference type="InterPro" id="IPR018143">
    <property type="entry name" value="Folate_rcpt-like"/>
</dbReference>
<keyword evidence="2" id="KW-1015">Disulfide bond</keyword>
<name>A0A8S0T9F4_OLEEU</name>
<proteinExistence type="predicted"/>
<evidence type="ECO:0000259" key="4">
    <source>
        <dbReference type="Pfam" id="PF03024"/>
    </source>
</evidence>
<feature type="transmembrane region" description="Helical" evidence="3">
    <location>
        <begin position="217"/>
        <end position="234"/>
    </location>
</feature>
<keyword evidence="3" id="KW-0812">Transmembrane</keyword>
<accession>A0A8S0T9F4</accession>
<feature type="domain" description="Folate receptor-like" evidence="4">
    <location>
        <begin position="35"/>
        <end position="162"/>
    </location>
</feature>
<dbReference type="AlphaFoldDB" id="A0A8S0T9F4"/>
<keyword evidence="3" id="KW-1133">Transmembrane helix</keyword>
<gene>
    <name evidence="5" type="ORF">OLEA9_A068289</name>
</gene>
<keyword evidence="6" id="KW-1185">Reference proteome</keyword>
<dbReference type="Proteomes" id="UP000594638">
    <property type="component" value="Unassembled WGS sequence"/>
</dbReference>
<evidence type="ECO:0000256" key="3">
    <source>
        <dbReference type="SAM" id="Phobius"/>
    </source>
</evidence>
<keyword evidence="1" id="KW-0732">Signal</keyword>
<evidence type="ECO:0000256" key="1">
    <source>
        <dbReference type="ARBA" id="ARBA00022729"/>
    </source>
</evidence>
<organism evidence="5 6">
    <name type="scientific">Olea europaea subsp. europaea</name>
    <dbReference type="NCBI Taxonomy" id="158383"/>
    <lineage>
        <taxon>Eukaryota</taxon>
        <taxon>Viridiplantae</taxon>
        <taxon>Streptophyta</taxon>
        <taxon>Embryophyta</taxon>
        <taxon>Tracheophyta</taxon>
        <taxon>Spermatophyta</taxon>
        <taxon>Magnoliopsida</taxon>
        <taxon>eudicotyledons</taxon>
        <taxon>Gunneridae</taxon>
        <taxon>Pentapetalae</taxon>
        <taxon>asterids</taxon>
        <taxon>lamiids</taxon>
        <taxon>Lamiales</taxon>
        <taxon>Oleaceae</taxon>
        <taxon>Oleeae</taxon>
        <taxon>Olea</taxon>
    </lineage>
</organism>
<evidence type="ECO:0000313" key="6">
    <source>
        <dbReference type="Proteomes" id="UP000594638"/>
    </source>
</evidence>
<dbReference type="Gramene" id="OE9A068289T2">
    <property type="protein sequence ID" value="OE9A068289C2"/>
    <property type="gene ID" value="OE9A068289"/>
</dbReference>
<reference evidence="5 6" key="1">
    <citation type="submission" date="2019-12" db="EMBL/GenBank/DDBJ databases">
        <authorList>
            <person name="Alioto T."/>
            <person name="Alioto T."/>
            <person name="Gomez Garrido J."/>
        </authorList>
    </citation>
    <scope>NUCLEOTIDE SEQUENCE [LARGE SCALE GENOMIC DNA]</scope>
</reference>
<evidence type="ECO:0000256" key="2">
    <source>
        <dbReference type="ARBA" id="ARBA00023157"/>
    </source>
</evidence>
<dbReference type="InterPro" id="IPR053305">
    <property type="entry name" value="Folate-binding_rcpt-like"/>
</dbReference>
<protein>
    <submittedName>
        <fullName evidence="5">Uncharacterized protein LOC111410263</fullName>
    </submittedName>
</protein>
<dbReference type="PANTHER" id="PTHR37390:SF1">
    <property type="entry name" value="FOLATE-BINDING PROTEIN 1"/>
    <property type="match status" value="1"/>
</dbReference>
<dbReference type="OrthoDB" id="498177at2759"/>
<keyword evidence="3" id="KW-0472">Membrane</keyword>